<keyword evidence="2" id="KW-0472">Membrane</keyword>
<proteinExistence type="predicted"/>
<evidence type="ECO:0000256" key="2">
    <source>
        <dbReference type="SAM" id="Phobius"/>
    </source>
</evidence>
<organism evidence="3 4">
    <name type="scientific">Longimicrobium terrae</name>
    <dbReference type="NCBI Taxonomy" id="1639882"/>
    <lineage>
        <taxon>Bacteria</taxon>
        <taxon>Pseudomonadati</taxon>
        <taxon>Gemmatimonadota</taxon>
        <taxon>Longimicrobiia</taxon>
        <taxon>Longimicrobiales</taxon>
        <taxon>Longimicrobiaceae</taxon>
        <taxon>Longimicrobium</taxon>
    </lineage>
</organism>
<keyword evidence="2" id="KW-1133">Transmembrane helix</keyword>
<keyword evidence="4" id="KW-1185">Reference proteome</keyword>
<evidence type="ECO:0000256" key="1">
    <source>
        <dbReference type="SAM" id="MobiDB-lite"/>
    </source>
</evidence>
<protein>
    <submittedName>
        <fullName evidence="3">Uncharacterized protein</fullName>
    </submittedName>
</protein>
<comment type="caution">
    <text evidence="3">The sequence shown here is derived from an EMBL/GenBank/DDBJ whole genome shotgun (WGS) entry which is preliminary data.</text>
</comment>
<dbReference type="Proteomes" id="UP000582837">
    <property type="component" value="Unassembled WGS sequence"/>
</dbReference>
<evidence type="ECO:0000313" key="3">
    <source>
        <dbReference type="EMBL" id="MBB6072294.1"/>
    </source>
</evidence>
<feature type="transmembrane region" description="Helical" evidence="2">
    <location>
        <begin position="45"/>
        <end position="67"/>
    </location>
</feature>
<feature type="transmembrane region" description="Helical" evidence="2">
    <location>
        <begin position="79"/>
        <end position="97"/>
    </location>
</feature>
<gene>
    <name evidence="3" type="ORF">HNQ61_003956</name>
</gene>
<sequence length="199" mass="21018">MNRWLRRIRGALGMGLTWALVWGPVAVLIGMAVDPDGSMDEMWVAIGAYPGFLGGVVFSAVLAIAARRRGLDDLPLSRVAIWGAAAGLLVGTLPFLIGEPTSDRPVWVLAAIVISSITLLSAASAAGSLALARMADRRDPLDGEARINRSRQHPLIHRSGQDSPAAGAEAGLPERVRREFADGSAGRTRGLVPAVEARR</sequence>
<feature type="compositionally biased region" description="Basic and acidic residues" evidence="1">
    <location>
        <begin position="172"/>
        <end position="181"/>
    </location>
</feature>
<accession>A0A841H2S6</accession>
<dbReference type="EMBL" id="JACHIA010000014">
    <property type="protein sequence ID" value="MBB6072294.1"/>
    <property type="molecule type" value="Genomic_DNA"/>
</dbReference>
<reference evidence="3 4" key="1">
    <citation type="submission" date="2020-08" db="EMBL/GenBank/DDBJ databases">
        <title>Genomic Encyclopedia of Type Strains, Phase IV (KMG-IV): sequencing the most valuable type-strain genomes for metagenomic binning, comparative biology and taxonomic classification.</title>
        <authorList>
            <person name="Goeker M."/>
        </authorList>
    </citation>
    <scope>NUCLEOTIDE SEQUENCE [LARGE SCALE GENOMIC DNA]</scope>
    <source>
        <strain evidence="3 4">DSM 29007</strain>
    </source>
</reference>
<name>A0A841H2S6_9BACT</name>
<dbReference type="RefSeq" id="WP_184430766.1">
    <property type="nucleotide sequence ID" value="NZ_JACHIA010000014.1"/>
</dbReference>
<feature type="region of interest" description="Disordered" evidence="1">
    <location>
        <begin position="146"/>
        <end position="199"/>
    </location>
</feature>
<feature type="transmembrane region" description="Helical" evidence="2">
    <location>
        <begin position="12"/>
        <end position="33"/>
    </location>
</feature>
<keyword evidence="2" id="KW-0812">Transmembrane</keyword>
<evidence type="ECO:0000313" key="4">
    <source>
        <dbReference type="Proteomes" id="UP000582837"/>
    </source>
</evidence>
<dbReference type="AlphaFoldDB" id="A0A841H2S6"/>
<feature type="transmembrane region" description="Helical" evidence="2">
    <location>
        <begin position="109"/>
        <end position="132"/>
    </location>
</feature>